<dbReference type="Proteomes" id="UP000004358">
    <property type="component" value="Unassembled WGS sequence"/>
</dbReference>
<reference evidence="1 2" key="1">
    <citation type="submission" date="2006-02" db="EMBL/GenBank/DDBJ databases">
        <authorList>
            <person name="Amann R."/>
            <person name="Ferriera S."/>
            <person name="Johnson J."/>
            <person name="Kravitz S."/>
            <person name="Halpern A."/>
            <person name="Remington K."/>
            <person name="Beeson K."/>
            <person name="Tran B."/>
            <person name="Rogers Y.-H."/>
            <person name="Friedman R."/>
            <person name="Venter J.C."/>
        </authorList>
    </citation>
    <scope>NUCLEOTIDE SEQUENCE [LARGE SCALE GENOMIC DNA]</scope>
    <source>
        <strain evidence="1 2">DSM 3645</strain>
    </source>
</reference>
<dbReference type="AlphaFoldDB" id="A3ZLY0"/>
<dbReference type="HOGENOM" id="CLU_2970222_0_0_0"/>
<proteinExistence type="predicted"/>
<sequence length="58" mass="6023">MAQVGGSAIAKSDATHRKGKIADAYALECKSNAGELRPTGFRWLDAIATCSSAPAFPL</sequence>
<gene>
    <name evidence="1" type="ORF">DSM3645_10197</name>
</gene>
<organism evidence="1 2">
    <name type="scientific">Blastopirellula marina DSM 3645</name>
    <dbReference type="NCBI Taxonomy" id="314230"/>
    <lineage>
        <taxon>Bacteria</taxon>
        <taxon>Pseudomonadati</taxon>
        <taxon>Planctomycetota</taxon>
        <taxon>Planctomycetia</taxon>
        <taxon>Pirellulales</taxon>
        <taxon>Pirellulaceae</taxon>
        <taxon>Blastopirellula</taxon>
    </lineage>
</organism>
<protein>
    <submittedName>
        <fullName evidence="1">Uncharacterized protein</fullName>
    </submittedName>
</protein>
<evidence type="ECO:0000313" key="1">
    <source>
        <dbReference type="EMBL" id="EAQ82763.1"/>
    </source>
</evidence>
<evidence type="ECO:0000313" key="2">
    <source>
        <dbReference type="Proteomes" id="UP000004358"/>
    </source>
</evidence>
<comment type="caution">
    <text evidence="1">The sequence shown here is derived from an EMBL/GenBank/DDBJ whole genome shotgun (WGS) entry which is preliminary data.</text>
</comment>
<name>A3ZLY0_9BACT</name>
<dbReference type="EMBL" id="AANZ01000001">
    <property type="protein sequence ID" value="EAQ82763.1"/>
    <property type="molecule type" value="Genomic_DNA"/>
</dbReference>
<accession>A3ZLY0</accession>